<feature type="domain" description="Zn(2)-C6 fungal-type" evidence="8">
    <location>
        <begin position="48"/>
        <end position="76"/>
    </location>
</feature>
<keyword evidence="4" id="KW-0238">DNA-binding</keyword>
<dbReference type="Pfam" id="PF11951">
    <property type="entry name" value="Fungal_trans_2"/>
    <property type="match status" value="1"/>
</dbReference>
<keyword evidence="5" id="KW-0804">Transcription</keyword>
<dbReference type="GO" id="GO:0000981">
    <property type="term" value="F:DNA-binding transcription factor activity, RNA polymerase II-specific"/>
    <property type="evidence" value="ECO:0007669"/>
    <property type="project" value="InterPro"/>
</dbReference>
<organism evidence="9 10">
    <name type="scientific">Lachnellula occidentalis</name>
    <dbReference type="NCBI Taxonomy" id="215460"/>
    <lineage>
        <taxon>Eukaryota</taxon>
        <taxon>Fungi</taxon>
        <taxon>Dikarya</taxon>
        <taxon>Ascomycota</taxon>
        <taxon>Pezizomycotina</taxon>
        <taxon>Leotiomycetes</taxon>
        <taxon>Helotiales</taxon>
        <taxon>Lachnaceae</taxon>
        <taxon>Lachnellula</taxon>
    </lineage>
</organism>
<keyword evidence="6" id="KW-0539">Nucleus</keyword>
<evidence type="ECO:0000259" key="8">
    <source>
        <dbReference type="PROSITE" id="PS50048"/>
    </source>
</evidence>
<dbReference type="SUPFAM" id="SSF57701">
    <property type="entry name" value="Zn2/Cys6 DNA-binding domain"/>
    <property type="match status" value="1"/>
</dbReference>
<accession>A0A8H8RTY7</accession>
<gene>
    <name evidence="9" type="primary">moc3_5</name>
    <name evidence="9" type="ORF">LOCC1_G006830</name>
</gene>
<feature type="compositionally biased region" description="Low complexity" evidence="7">
    <location>
        <begin position="402"/>
        <end position="432"/>
    </location>
</feature>
<evidence type="ECO:0000256" key="6">
    <source>
        <dbReference type="ARBA" id="ARBA00023242"/>
    </source>
</evidence>
<dbReference type="InterPro" id="IPR001138">
    <property type="entry name" value="Zn2Cys6_DnaBD"/>
</dbReference>
<dbReference type="PANTHER" id="PTHR36206:SF4">
    <property type="entry name" value="HYPOTHETICAL CONSERVED PROTEIN (EUROFUNG)-RELATED"/>
    <property type="match status" value="1"/>
</dbReference>
<dbReference type="SMART" id="SM00066">
    <property type="entry name" value="GAL4"/>
    <property type="match status" value="1"/>
</dbReference>
<comment type="caution">
    <text evidence="9">The sequence shown here is derived from an EMBL/GenBank/DDBJ whole genome shotgun (WGS) entry which is preliminary data.</text>
</comment>
<dbReference type="InterPro" id="IPR036864">
    <property type="entry name" value="Zn2-C6_fun-type_DNA-bd_sf"/>
</dbReference>
<keyword evidence="3" id="KW-0805">Transcription regulation</keyword>
<dbReference type="InterPro" id="IPR052360">
    <property type="entry name" value="Transcr_Regulatory_Proteins"/>
</dbReference>
<dbReference type="GO" id="GO:0003677">
    <property type="term" value="F:DNA binding"/>
    <property type="evidence" value="ECO:0007669"/>
    <property type="project" value="UniProtKB-KW"/>
</dbReference>
<feature type="region of interest" description="Disordered" evidence="7">
    <location>
        <begin position="397"/>
        <end position="445"/>
    </location>
</feature>
<name>A0A8H8RTY7_9HELO</name>
<dbReference type="Proteomes" id="UP000443090">
    <property type="component" value="Unassembled WGS sequence"/>
</dbReference>
<evidence type="ECO:0000313" key="10">
    <source>
        <dbReference type="Proteomes" id="UP000443090"/>
    </source>
</evidence>
<protein>
    <submittedName>
        <fullName evidence="9">Transcriptional regulatory protein</fullName>
    </submittedName>
</protein>
<dbReference type="Pfam" id="PF00172">
    <property type="entry name" value="Zn_clus"/>
    <property type="match status" value="1"/>
</dbReference>
<dbReference type="PANTHER" id="PTHR36206">
    <property type="entry name" value="ASPERCRYPTIN BIOSYNTHESIS CLUSTER-SPECIFIC TRANSCRIPTION REGULATOR ATNN-RELATED"/>
    <property type="match status" value="1"/>
</dbReference>
<dbReference type="GO" id="GO:0008270">
    <property type="term" value="F:zinc ion binding"/>
    <property type="evidence" value="ECO:0007669"/>
    <property type="project" value="InterPro"/>
</dbReference>
<evidence type="ECO:0000256" key="4">
    <source>
        <dbReference type="ARBA" id="ARBA00023125"/>
    </source>
</evidence>
<keyword evidence="1" id="KW-0479">Metal-binding</keyword>
<evidence type="ECO:0000256" key="1">
    <source>
        <dbReference type="ARBA" id="ARBA00022723"/>
    </source>
</evidence>
<keyword evidence="2" id="KW-0862">Zinc</keyword>
<dbReference type="EMBL" id="QGMI01000513">
    <property type="protein sequence ID" value="TVY39574.1"/>
    <property type="molecule type" value="Genomic_DNA"/>
</dbReference>
<dbReference type="InterPro" id="IPR021858">
    <property type="entry name" value="Fun_TF"/>
</dbReference>
<evidence type="ECO:0000256" key="2">
    <source>
        <dbReference type="ARBA" id="ARBA00022833"/>
    </source>
</evidence>
<sequence length="841" mass="93269">MDKAEFSDLHDPSLSQEISTELYRWPSVENDVRASKKARASRPKVKSGCITCKVRRVKCDETKPHCVRCQKFGIGCDGYVTEPQQSQGLLQLRPRIPSVGPYTPSVSIHETEEESRYFHVFAECMAHELPGFFEGTISSNFWTQFILQESHNVTSIRHAVIALGALRKSLDNAPRSPLKVNIIQDIDKKHHEAAVLQQLKAIQALNQYISSSNSPQLRNALITCLLFVCFEILQGSFSAAQQQIYGGLKILQSYYTGKSGSRAAAHRRLSTTENSRPMPEALSKTLNLQVGCGIDTQDKVIVSHVKEYLDSTTNTGLVIEVEAPSPERATSEPTGMPPFEASHLSDEAMETSVDFTPQIQRALSMHVHDHPLDVSTNYAPSVALQPLNQPDLTSLSIQKTLPSGSSSVASSPYSDTSPPRGIQTPSSQIPSSSRKRPASTRSTPTPLLLQSNVKIENILVQTFVRLDGQCLFFGSIPGIPPLNWDVNQVHHIPVPVFFPDFHSAHRCWDSLMDRALQFYRRTLFDRAYSTASRDSPSSIARQLTSWQKQLSAFETTFRPILDDAVQLDGIVNSPAALVISLAHKCVSILLRRVPRDSEMVFDAALSDFQYIVRTCALLLSSQEQIQLPLNPRFSFEFGVVAALHLVATKCRDPVVRREAVDLLWSNPRQEGMWEGVICARIGLWILNSEEAGLLAPQLPLRNSSMPGLWQANTTGYQYGNPAAPFFGENTGSSKNFDCRSTVTEGVDQGLGLDECASSRGGDGMVHRGNVSNPRQQIPRKSKGKGKGPVNMAKGWVVPEENRVQLRGYKFHIPERHVNVTVQKALPTRSGSREEREIVLAW</sequence>
<evidence type="ECO:0000256" key="5">
    <source>
        <dbReference type="ARBA" id="ARBA00023163"/>
    </source>
</evidence>
<evidence type="ECO:0000256" key="7">
    <source>
        <dbReference type="SAM" id="MobiDB-lite"/>
    </source>
</evidence>
<feature type="region of interest" description="Disordered" evidence="7">
    <location>
        <begin position="761"/>
        <end position="792"/>
    </location>
</feature>
<dbReference type="CDD" id="cd00067">
    <property type="entry name" value="GAL4"/>
    <property type="match status" value="1"/>
</dbReference>
<reference evidence="9 10" key="1">
    <citation type="submission" date="2018-05" db="EMBL/GenBank/DDBJ databases">
        <title>Genome sequencing and assembly of the regulated plant pathogen Lachnellula willkommii and related sister species for the development of diagnostic species identification markers.</title>
        <authorList>
            <person name="Giroux E."/>
            <person name="Bilodeau G."/>
        </authorList>
    </citation>
    <scope>NUCLEOTIDE SEQUENCE [LARGE SCALE GENOMIC DNA]</scope>
    <source>
        <strain evidence="9 10">CBS 160.35</strain>
    </source>
</reference>
<proteinExistence type="predicted"/>
<dbReference type="AlphaFoldDB" id="A0A8H8RTY7"/>
<evidence type="ECO:0000313" key="9">
    <source>
        <dbReference type="EMBL" id="TVY39574.1"/>
    </source>
</evidence>
<dbReference type="OrthoDB" id="3598904at2759"/>
<dbReference type="Gene3D" id="4.10.240.10">
    <property type="entry name" value="Zn(2)-C6 fungal-type DNA-binding domain"/>
    <property type="match status" value="1"/>
</dbReference>
<evidence type="ECO:0000256" key="3">
    <source>
        <dbReference type="ARBA" id="ARBA00023015"/>
    </source>
</evidence>
<dbReference type="PROSITE" id="PS00463">
    <property type="entry name" value="ZN2_CY6_FUNGAL_1"/>
    <property type="match status" value="1"/>
</dbReference>
<dbReference type="PROSITE" id="PS50048">
    <property type="entry name" value="ZN2_CY6_FUNGAL_2"/>
    <property type="match status" value="1"/>
</dbReference>
<keyword evidence="10" id="KW-1185">Reference proteome</keyword>